<evidence type="ECO:0000313" key="5">
    <source>
        <dbReference type="EMBL" id="QGM27697.1"/>
    </source>
</evidence>
<dbReference type="PANTHER" id="PTHR43035">
    <property type="entry name" value="FATTY ACID REPRESSION MUTANT PROTEIN 2-RELATED"/>
    <property type="match status" value="1"/>
</dbReference>
<name>A0AAP9GUV0_9GAMM</name>
<dbReference type="InterPro" id="IPR029479">
    <property type="entry name" value="Nitroreductase"/>
</dbReference>
<reference evidence="6" key="1">
    <citation type="submission" date="2019-11" db="EMBL/GenBank/DDBJ databases">
        <title>Escherichia coli 1916D6.</title>
        <authorList>
            <person name="Yao H."/>
            <person name="Du X."/>
            <person name="Yu R."/>
            <person name="Li A."/>
        </authorList>
    </citation>
    <scope>NUCLEOTIDE SEQUENCE [LARGE SCALE GENOMIC DNA]</scope>
    <source>
        <strain evidence="6">19110F47</strain>
    </source>
</reference>
<evidence type="ECO:0000313" key="6">
    <source>
        <dbReference type="Proteomes" id="UP000405075"/>
    </source>
</evidence>
<evidence type="ECO:0000256" key="2">
    <source>
        <dbReference type="ARBA" id="ARBA00022490"/>
    </source>
</evidence>
<dbReference type="InterPro" id="IPR000415">
    <property type="entry name" value="Nitroreductase-like"/>
</dbReference>
<evidence type="ECO:0000256" key="1">
    <source>
        <dbReference type="ARBA" id="ARBA00004496"/>
    </source>
</evidence>
<dbReference type="InterPro" id="IPR033877">
    <property type="entry name" value="Frm2/Hbn1"/>
</dbReference>
<dbReference type="AlphaFoldDB" id="A0AAP9GUV0"/>
<keyword evidence="3" id="KW-0560">Oxidoreductase</keyword>
<dbReference type="GO" id="GO:0005737">
    <property type="term" value="C:cytoplasm"/>
    <property type="evidence" value="ECO:0007669"/>
    <property type="project" value="UniProtKB-SubCell"/>
</dbReference>
<dbReference type="GO" id="GO:0016491">
    <property type="term" value="F:oxidoreductase activity"/>
    <property type="evidence" value="ECO:0007669"/>
    <property type="project" value="UniProtKB-KW"/>
</dbReference>
<evidence type="ECO:0000256" key="3">
    <source>
        <dbReference type="ARBA" id="ARBA00023002"/>
    </source>
</evidence>
<dbReference type="RefSeq" id="WP_154320761.1">
    <property type="nucleotide sequence ID" value="NZ_CP046045.1"/>
</dbReference>
<dbReference type="GO" id="GO:0034599">
    <property type="term" value="P:cellular response to oxidative stress"/>
    <property type="evidence" value="ECO:0007669"/>
    <property type="project" value="InterPro"/>
</dbReference>
<dbReference type="Pfam" id="PF00881">
    <property type="entry name" value="Nitroreductase"/>
    <property type="match status" value="1"/>
</dbReference>
<dbReference type="SUPFAM" id="SSF55469">
    <property type="entry name" value="FMN-dependent nitroreductase-like"/>
    <property type="match status" value="1"/>
</dbReference>
<gene>
    <name evidence="5" type="ORF">GJD93_08405</name>
</gene>
<dbReference type="Gene3D" id="3.40.109.10">
    <property type="entry name" value="NADH Oxidase"/>
    <property type="match status" value="1"/>
</dbReference>
<organism evidence="5 6">
    <name type="scientific">Acinetobacter towneri</name>
    <dbReference type="NCBI Taxonomy" id="202956"/>
    <lineage>
        <taxon>Bacteria</taxon>
        <taxon>Pseudomonadati</taxon>
        <taxon>Pseudomonadota</taxon>
        <taxon>Gammaproteobacteria</taxon>
        <taxon>Moraxellales</taxon>
        <taxon>Moraxellaceae</taxon>
        <taxon>Acinetobacter</taxon>
    </lineage>
</organism>
<comment type="subcellular location">
    <subcellularLocation>
        <location evidence="1">Cytoplasm</location>
    </subcellularLocation>
</comment>
<dbReference type="FunFam" id="3.40.109.10:FF:000001">
    <property type="entry name" value="Nitroreductase family"/>
    <property type="match status" value="1"/>
</dbReference>
<protein>
    <recommendedName>
        <fullName evidence="4">Nitroreductase domain-containing protein</fullName>
    </recommendedName>
</protein>
<accession>A0AAP9GUV0</accession>
<keyword evidence="2" id="KW-0963">Cytoplasm</keyword>
<evidence type="ECO:0000259" key="4">
    <source>
        <dbReference type="Pfam" id="PF00881"/>
    </source>
</evidence>
<proteinExistence type="predicted"/>
<dbReference type="EMBL" id="CP046045">
    <property type="protein sequence ID" value="QGM27697.1"/>
    <property type="molecule type" value="Genomic_DNA"/>
</dbReference>
<feature type="domain" description="Nitroreductase" evidence="4">
    <location>
        <begin position="38"/>
        <end position="206"/>
    </location>
</feature>
<dbReference type="Proteomes" id="UP000405075">
    <property type="component" value="Chromosome"/>
</dbReference>
<dbReference type="PANTHER" id="PTHR43035:SF1">
    <property type="entry name" value="FATTY ACID REPRESSION MUTANT PROTEIN 2-RELATED"/>
    <property type="match status" value="1"/>
</dbReference>
<dbReference type="CDD" id="cd02140">
    <property type="entry name" value="Frm2-like"/>
    <property type="match status" value="1"/>
</dbReference>
<sequence length="228" mass="26295">MTLLNKIGHVLTADITKDFKLKKKPNYDANELTFIDQLKKRRSIYALGKRVHFSQTYMTELIQEAVRSCPSAHHSQSTRVVILFSESHKKFWNLVQEVQRQFVPEQVFPGTKMKIEQCAAAFGTVLFYEDQQVIRQLQKKIPFNAAEFPIWSEQTSGMAQFAVWTALADSGVGASLQHYNPNIDRAVAEHFDIPDTWLLRSQLVFGSIEEEVTERSHAHYQNQFKVYA</sequence>